<dbReference type="InterPro" id="IPR001753">
    <property type="entry name" value="Enoyl-CoA_hydra/iso"/>
</dbReference>
<dbReference type="PANTHER" id="PTHR43459:SF1">
    <property type="entry name" value="EG:BACN32G11.4 PROTEIN"/>
    <property type="match status" value="1"/>
</dbReference>
<accession>A0A1V0B986</accession>
<name>A0A1V0B986_9GAMM</name>
<dbReference type="Proteomes" id="UP000243488">
    <property type="component" value="Chromosome"/>
</dbReference>
<dbReference type="RefSeq" id="WP_080051359.1">
    <property type="nucleotide sequence ID" value="NZ_CP020100.1"/>
</dbReference>
<dbReference type="PANTHER" id="PTHR43459">
    <property type="entry name" value="ENOYL-COA HYDRATASE"/>
    <property type="match status" value="1"/>
</dbReference>
<dbReference type="Pfam" id="PF00378">
    <property type="entry name" value="ECH_1"/>
    <property type="match status" value="1"/>
</dbReference>
<dbReference type="InterPro" id="IPR029045">
    <property type="entry name" value="ClpP/crotonase-like_dom_sf"/>
</dbReference>
<gene>
    <name evidence="1" type="ORF">BVH74_17570</name>
</gene>
<dbReference type="KEGG" id="ppha:BVH74_17570"/>
<dbReference type="AlphaFoldDB" id="A0A1V0B986"/>
<dbReference type="SUPFAM" id="SSF52096">
    <property type="entry name" value="ClpP/crotonase"/>
    <property type="match status" value="1"/>
</dbReference>
<dbReference type="EMBL" id="CP020100">
    <property type="protein sequence ID" value="AQZ96451.1"/>
    <property type="molecule type" value="Genomic_DNA"/>
</dbReference>
<dbReference type="CDD" id="cd06558">
    <property type="entry name" value="crotonase-like"/>
    <property type="match status" value="1"/>
</dbReference>
<keyword evidence="2" id="KW-1185">Reference proteome</keyword>
<reference evidence="1 2" key="1">
    <citation type="submission" date="2017-03" db="EMBL/GenBank/DDBJ databases">
        <title>Complete genome sequence of the novel DNRA strain Pseudomonas sp. S-6-2 isolated from Chinese polluted river sediment. Journal of Biotechnology.</title>
        <authorList>
            <person name="Li J."/>
            <person name="Xiang F."/>
            <person name="Wang L."/>
            <person name="Xi L."/>
            <person name="Liu J."/>
        </authorList>
    </citation>
    <scope>NUCLEOTIDE SEQUENCE [LARGE SCALE GENOMIC DNA]</scope>
    <source>
        <strain evidence="1 2">S-6-2</strain>
    </source>
</reference>
<protein>
    <recommendedName>
        <fullName evidence="3">Enoyl-CoA hydratase</fullName>
    </recommendedName>
</protein>
<evidence type="ECO:0000313" key="1">
    <source>
        <dbReference type="EMBL" id="AQZ96451.1"/>
    </source>
</evidence>
<dbReference type="GO" id="GO:0003824">
    <property type="term" value="F:catalytic activity"/>
    <property type="evidence" value="ECO:0007669"/>
    <property type="project" value="UniProtKB-ARBA"/>
</dbReference>
<dbReference type="STRING" id="1931241.BVH74_17570"/>
<dbReference type="Gene3D" id="3.90.226.10">
    <property type="entry name" value="2-enoyl-CoA Hydratase, Chain A, domain 1"/>
    <property type="match status" value="1"/>
</dbReference>
<evidence type="ECO:0000313" key="2">
    <source>
        <dbReference type="Proteomes" id="UP000243488"/>
    </source>
</evidence>
<sequence>MTTLFSGEQLSLELSDGCARLVFANPAAFNALTVTMANECRQATEVLLARDDVRILVLQGSGKAFMAGGDLRAMQEQPVQVATAIIEAMHRCIADWQRAPWLVLACVQGAVAGAGLSLVAAADLVLAADDVRFVYAYSDIATTCDLGLSWHLPRRIGSRRVLEMALLGRNLDAVSAIEWGLVNQVAPRAGLEDALQVWLERLNRYPAGLLPRLKALLRDSPVQSLEQQLDSEREAFIACAAEPDFCEAISAFFARRA</sequence>
<evidence type="ECO:0008006" key="3">
    <source>
        <dbReference type="Google" id="ProtNLM"/>
    </source>
</evidence>
<proteinExistence type="predicted"/>
<organism evidence="1 2">
    <name type="scientific">Halopseudomonas phragmitis</name>
    <dbReference type="NCBI Taxonomy" id="1931241"/>
    <lineage>
        <taxon>Bacteria</taxon>
        <taxon>Pseudomonadati</taxon>
        <taxon>Pseudomonadota</taxon>
        <taxon>Gammaproteobacteria</taxon>
        <taxon>Pseudomonadales</taxon>
        <taxon>Pseudomonadaceae</taxon>
        <taxon>Halopseudomonas</taxon>
    </lineage>
</organism>